<evidence type="ECO:0000313" key="2">
    <source>
        <dbReference type="EMBL" id="CUA95665.1"/>
    </source>
</evidence>
<keyword evidence="2" id="KW-0378">Hydrolase</keyword>
<dbReference type="PANTHER" id="PTHR42103">
    <property type="entry name" value="ALPHA/BETA-HYDROLASES SUPERFAMILY PROTEIN"/>
    <property type="match status" value="1"/>
</dbReference>
<dbReference type="Gene3D" id="3.40.50.1820">
    <property type="entry name" value="alpha/beta hydrolase"/>
    <property type="match status" value="1"/>
</dbReference>
<dbReference type="PANTHER" id="PTHR42103:SF2">
    <property type="entry name" value="AB HYDROLASE-1 DOMAIN-CONTAINING PROTEIN"/>
    <property type="match status" value="1"/>
</dbReference>
<sequence length="228" mass="24048">MPMNAQTRKRLVSGPVGPIEVAVDAPAGPPHGLALVAHPHPLFGGTLDNKVAQTLARAWLQLGFVAVRPNFRGVGETAGEHDHGMGETDDLLAVLDAFAVEVAAAMQTEPENLPLALAGFSFGAAVAARCALALQQRGRALQHLTLVGTAVTRFEVPQVRPPNAAPLAQTLLVLHGEQDDVVPLQAVVDWARPQALPVVVFPGAGHFFHGLLLPLRDWVCRWHGAGCG</sequence>
<dbReference type="GO" id="GO:0016787">
    <property type="term" value="F:hydrolase activity"/>
    <property type="evidence" value="ECO:0007669"/>
    <property type="project" value="UniProtKB-KW"/>
</dbReference>
<dbReference type="InterPro" id="IPR001031">
    <property type="entry name" value="Thioesterase"/>
</dbReference>
<evidence type="ECO:0000259" key="1">
    <source>
        <dbReference type="Pfam" id="PF00975"/>
    </source>
</evidence>
<reference evidence="3" key="1">
    <citation type="submission" date="2015-08" db="EMBL/GenBank/DDBJ databases">
        <authorList>
            <person name="Varghese N."/>
        </authorList>
    </citation>
    <scope>NUCLEOTIDE SEQUENCE [LARGE SCALE GENOMIC DNA]</scope>
    <source>
        <strain evidence="3">DSM 18181</strain>
    </source>
</reference>
<dbReference type="SUPFAM" id="SSF53474">
    <property type="entry name" value="alpha/beta-Hydrolases"/>
    <property type="match status" value="1"/>
</dbReference>
<dbReference type="STRING" id="339866.GCA_001418255_01071"/>
<dbReference type="OrthoDB" id="9800435at2"/>
<accession>A0A0K6HXR1</accession>
<protein>
    <submittedName>
        <fullName evidence="2">Alpha/beta superfamily hydrolase</fullName>
    </submittedName>
</protein>
<proteinExistence type="predicted"/>
<gene>
    <name evidence="2" type="ORF">Ga0061069_103191</name>
</gene>
<dbReference type="Pfam" id="PF00975">
    <property type="entry name" value="Thioesterase"/>
    <property type="match status" value="1"/>
</dbReference>
<keyword evidence="3" id="KW-1185">Reference proteome</keyword>
<feature type="domain" description="Thioesterase" evidence="1">
    <location>
        <begin position="87"/>
        <end position="187"/>
    </location>
</feature>
<name>A0A0K6HXR1_9BURK</name>
<dbReference type="EMBL" id="CYHF01000003">
    <property type="protein sequence ID" value="CUA95665.1"/>
    <property type="molecule type" value="Genomic_DNA"/>
</dbReference>
<dbReference type="InterPro" id="IPR029058">
    <property type="entry name" value="AB_hydrolase_fold"/>
</dbReference>
<dbReference type="AlphaFoldDB" id="A0A0K6HXR1"/>
<evidence type="ECO:0000313" key="3">
    <source>
        <dbReference type="Proteomes" id="UP000183649"/>
    </source>
</evidence>
<dbReference type="Proteomes" id="UP000183649">
    <property type="component" value="Unassembled WGS sequence"/>
</dbReference>
<organism evidence="2 3">
    <name type="scientific">Thiomonas bhubaneswarensis</name>
    <dbReference type="NCBI Taxonomy" id="339866"/>
    <lineage>
        <taxon>Bacteria</taxon>
        <taxon>Pseudomonadati</taxon>
        <taxon>Pseudomonadota</taxon>
        <taxon>Betaproteobacteria</taxon>
        <taxon>Burkholderiales</taxon>
        <taxon>Thiomonas</taxon>
    </lineage>
</organism>